<feature type="transmembrane region" description="Helical" evidence="6">
    <location>
        <begin position="42"/>
        <end position="59"/>
    </location>
</feature>
<dbReference type="PANTHER" id="PTHR30482">
    <property type="entry name" value="HIGH-AFFINITY BRANCHED-CHAIN AMINO ACID TRANSPORT SYSTEM PERMEASE"/>
    <property type="match status" value="1"/>
</dbReference>
<dbReference type="CDD" id="cd06581">
    <property type="entry name" value="TM_PBP1_LivM_like"/>
    <property type="match status" value="1"/>
</dbReference>
<keyword evidence="5 6" id="KW-0472">Membrane</keyword>
<evidence type="ECO:0000256" key="4">
    <source>
        <dbReference type="ARBA" id="ARBA00022989"/>
    </source>
</evidence>
<dbReference type="EMBL" id="JAPDDR010000003">
    <property type="protein sequence ID" value="MCW1913472.1"/>
    <property type="molecule type" value="Genomic_DNA"/>
</dbReference>
<feature type="transmembrane region" description="Helical" evidence="6">
    <location>
        <begin position="199"/>
        <end position="218"/>
    </location>
</feature>
<feature type="transmembrane region" description="Helical" evidence="6">
    <location>
        <begin position="286"/>
        <end position="310"/>
    </location>
</feature>
<sequence>MNTALTGKVPYLVFAAVALILVVVMPALNAGGLVSDFTLNTWGKYLCYALLAIAVDLLWGYTGLLCLGQALFFSLGGYMLGMHLMLMIGPDAVYKSALPDFMDFMGRKELPGFWQPFHSFSFATLMIFVVPGLLAGIFGFLAFRSRIKGVYFSILTQALTYGAALMFFRNELYMGGNNGFTDFRTILGADLRTPEAKRMLYIASAITLVLVFLACTWLTRSRFGLIQRAIRDSENRVLFSGYAAANFKLFVFVISAMIAAVGGALYVPQVGIINPSEMLTEKSLEAVVWVALGGRGTLYGPIIGAIAVNAFKSWASNKFPDLWPLILGGSFVLVVLFMPKGIVGLPGQIRELIARRESRRLAAAEDELLTSAAKSK</sequence>
<evidence type="ECO:0000256" key="2">
    <source>
        <dbReference type="ARBA" id="ARBA00022475"/>
    </source>
</evidence>
<feature type="transmembrane region" description="Helical" evidence="6">
    <location>
        <begin position="150"/>
        <end position="168"/>
    </location>
</feature>
<evidence type="ECO:0000256" key="1">
    <source>
        <dbReference type="ARBA" id="ARBA00004651"/>
    </source>
</evidence>
<gene>
    <name evidence="7" type="primary">urtC</name>
    <name evidence="7" type="ORF">OJ996_07800</name>
</gene>
<evidence type="ECO:0000256" key="3">
    <source>
        <dbReference type="ARBA" id="ARBA00022692"/>
    </source>
</evidence>
<evidence type="ECO:0000313" key="8">
    <source>
        <dbReference type="Proteomes" id="UP001165653"/>
    </source>
</evidence>
<dbReference type="NCBIfam" id="TIGR03408">
    <property type="entry name" value="urea_trans_UrtC"/>
    <property type="match status" value="1"/>
</dbReference>
<keyword evidence="8" id="KW-1185">Reference proteome</keyword>
<evidence type="ECO:0000256" key="6">
    <source>
        <dbReference type="SAM" id="Phobius"/>
    </source>
</evidence>
<reference evidence="7" key="1">
    <citation type="submission" date="2022-10" db="EMBL/GenBank/DDBJ databases">
        <title>Luteolibacter sp. GHJ8, whole genome shotgun sequencing project.</title>
        <authorList>
            <person name="Zhao G."/>
            <person name="Shen L."/>
        </authorList>
    </citation>
    <scope>NUCLEOTIDE SEQUENCE</scope>
    <source>
        <strain evidence="7">GHJ8</strain>
    </source>
</reference>
<feature type="transmembrane region" description="Helical" evidence="6">
    <location>
        <begin position="239"/>
        <end position="266"/>
    </location>
</feature>
<comment type="subcellular location">
    <subcellularLocation>
        <location evidence="1">Cell membrane</location>
        <topology evidence="1">Multi-pass membrane protein</topology>
    </subcellularLocation>
</comment>
<dbReference type="InterPro" id="IPR017778">
    <property type="entry name" value="ABC_transptr_urea_perm_UrtC"/>
</dbReference>
<dbReference type="Pfam" id="PF02653">
    <property type="entry name" value="BPD_transp_2"/>
    <property type="match status" value="1"/>
</dbReference>
<dbReference type="Proteomes" id="UP001165653">
    <property type="component" value="Unassembled WGS sequence"/>
</dbReference>
<feature type="transmembrane region" description="Helical" evidence="6">
    <location>
        <begin position="12"/>
        <end position="30"/>
    </location>
</feature>
<organism evidence="7 8">
    <name type="scientific">Luteolibacter rhizosphaerae</name>
    <dbReference type="NCBI Taxonomy" id="2989719"/>
    <lineage>
        <taxon>Bacteria</taxon>
        <taxon>Pseudomonadati</taxon>
        <taxon>Verrucomicrobiota</taxon>
        <taxon>Verrucomicrobiia</taxon>
        <taxon>Verrucomicrobiales</taxon>
        <taxon>Verrucomicrobiaceae</taxon>
        <taxon>Luteolibacter</taxon>
    </lineage>
</organism>
<feature type="transmembrane region" description="Helical" evidence="6">
    <location>
        <begin position="120"/>
        <end position="143"/>
    </location>
</feature>
<keyword evidence="3 6" id="KW-0812">Transmembrane</keyword>
<proteinExistence type="predicted"/>
<dbReference type="RefSeq" id="WP_264512956.1">
    <property type="nucleotide sequence ID" value="NZ_JAPDDR010000003.1"/>
</dbReference>
<protein>
    <submittedName>
        <fullName evidence="7">Urea ABC transporter permease subunit UrtC</fullName>
    </submittedName>
</protein>
<dbReference type="InterPro" id="IPR001851">
    <property type="entry name" value="ABC_transp_permease"/>
</dbReference>
<evidence type="ECO:0000256" key="5">
    <source>
        <dbReference type="ARBA" id="ARBA00023136"/>
    </source>
</evidence>
<name>A0ABT3G1D5_9BACT</name>
<feature type="transmembrane region" description="Helical" evidence="6">
    <location>
        <begin position="71"/>
        <end position="89"/>
    </location>
</feature>
<accession>A0ABT3G1D5</accession>
<comment type="caution">
    <text evidence="7">The sequence shown here is derived from an EMBL/GenBank/DDBJ whole genome shotgun (WGS) entry which is preliminary data.</text>
</comment>
<dbReference type="InterPro" id="IPR043428">
    <property type="entry name" value="LivM-like"/>
</dbReference>
<evidence type="ECO:0000313" key="7">
    <source>
        <dbReference type="EMBL" id="MCW1913472.1"/>
    </source>
</evidence>
<dbReference type="PANTHER" id="PTHR30482:SF4">
    <property type="entry name" value="SLR1201 PROTEIN"/>
    <property type="match status" value="1"/>
</dbReference>
<keyword evidence="4 6" id="KW-1133">Transmembrane helix</keyword>
<feature type="transmembrane region" description="Helical" evidence="6">
    <location>
        <begin position="322"/>
        <end position="342"/>
    </location>
</feature>
<keyword evidence="2" id="KW-1003">Cell membrane</keyword>